<accession>A0A9D2TD79</accession>
<keyword evidence="2" id="KW-0645">Protease</keyword>
<evidence type="ECO:0000256" key="5">
    <source>
        <dbReference type="SAM" id="MobiDB-lite"/>
    </source>
</evidence>
<dbReference type="SUPFAM" id="SSF47090">
    <property type="entry name" value="PGBD-like"/>
    <property type="match status" value="4"/>
</dbReference>
<keyword evidence="3" id="KW-0378">Hydrolase</keyword>
<dbReference type="InterPro" id="IPR052905">
    <property type="entry name" value="LD-transpeptidase_YkuD-like"/>
</dbReference>
<protein>
    <submittedName>
        <fullName evidence="8">Peptidoglycan-binding protein</fullName>
    </submittedName>
</protein>
<sequence length="537" mass="56682">MKGYKARTAYAALTAALVFSAAGCSGAEQASGDQAGSPSNALVIQTVPETIAPLGLNGQILPALTDVDLPDTEPAPEYLRLGVRHEIIKRLQERLMELGFMDNDEPTDYFGEATESAVKKFQRQNDLEQDGIVGDSTWNAIMDENAKYYAVSKGDQGDDIIQIQQRLYELGYLATADLVTGNFGDSTEAAVIRLQEMNGLTPDGTVGRQTINLLYSDEIKPNMLSYGEHSDVVLACQERLRELGYLTTEPDGAYGDDTMIAVRQFQARNDLVVDGYLGPSTRTILMSDSAKPNGMMLGEQGDAVARVQQLLSDYGYLNSGNVTGYYGEITEQAVRNFQSRNGLSVDGQVGVQTMAKLTSDNVRRPAAGGSSSSGGSSGGSSQGSSGNRGGSTGGSSSGGSSGGSTGGTYTPPNTGQASGSAAALINIAASKVGSPYVWGAKGPNSFDCSGFVYWCLNQAGVSQSYLTSSGWRNPGRYTRISNFNDIQAGDIVVVNGHVGIAAGGGTVIDASSSNGRVVHRGLTQWWANNFIVAWRIF</sequence>
<comment type="similarity">
    <text evidence="1">Belongs to the peptidase C40 family.</text>
</comment>
<dbReference type="Pfam" id="PF00877">
    <property type="entry name" value="NLPC_P60"/>
    <property type="match status" value="1"/>
</dbReference>
<dbReference type="InterPro" id="IPR000064">
    <property type="entry name" value="NLP_P60_dom"/>
</dbReference>
<feature type="compositionally biased region" description="Gly residues" evidence="5">
    <location>
        <begin position="371"/>
        <end position="406"/>
    </location>
</feature>
<feature type="region of interest" description="Disordered" evidence="5">
    <location>
        <begin position="358"/>
        <end position="415"/>
    </location>
</feature>
<dbReference type="InterPro" id="IPR002477">
    <property type="entry name" value="Peptidoglycan-bd-like"/>
</dbReference>
<dbReference type="AlphaFoldDB" id="A0A9D2TD79"/>
<feature type="domain" description="NlpC/P60" evidence="7">
    <location>
        <begin position="418"/>
        <end position="537"/>
    </location>
</feature>
<evidence type="ECO:0000256" key="2">
    <source>
        <dbReference type="ARBA" id="ARBA00022670"/>
    </source>
</evidence>
<dbReference type="InterPro" id="IPR038765">
    <property type="entry name" value="Papain-like_cys_pep_sf"/>
</dbReference>
<dbReference type="Gene3D" id="3.90.1720.10">
    <property type="entry name" value="endopeptidase domain like (from Nostoc punctiforme)"/>
    <property type="match status" value="1"/>
</dbReference>
<feature type="chain" id="PRO_5038999921" evidence="6">
    <location>
        <begin position="31"/>
        <end position="537"/>
    </location>
</feature>
<dbReference type="InterPro" id="IPR036365">
    <property type="entry name" value="PGBD-like_sf"/>
</dbReference>
<evidence type="ECO:0000313" key="8">
    <source>
        <dbReference type="EMBL" id="HJC66115.1"/>
    </source>
</evidence>
<reference evidence="8" key="2">
    <citation type="submission" date="2021-04" db="EMBL/GenBank/DDBJ databases">
        <authorList>
            <person name="Gilroy R."/>
        </authorList>
    </citation>
    <scope>NUCLEOTIDE SEQUENCE</scope>
    <source>
        <strain evidence="8">CHK198-12963</strain>
    </source>
</reference>
<gene>
    <name evidence="8" type="ORF">H9931_05255</name>
</gene>
<proteinExistence type="inferred from homology"/>
<dbReference type="PANTHER" id="PTHR41533:SF1">
    <property type="entry name" value="L,D-TRANSPEPTIDASE YCBB-RELATED"/>
    <property type="match status" value="1"/>
</dbReference>
<organism evidence="8 9">
    <name type="scientific">Candidatus Enterocloster excrementigallinarum</name>
    <dbReference type="NCBI Taxonomy" id="2838558"/>
    <lineage>
        <taxon>Bacteria</taxon>
        <taxon>Bacillati</taxon>
        <taxon>Bacillota</taxon>
        <taxon>Clostridia</taxon>
        <taxon>Lachnospirales</taxon>
        <taxon>Lachnospiraceae</taxon>
        <taxon>Enterocloster</taxon>
    </lineage>
</organism>
<evidence type="ECO:0000256" key="6">
    <source>
        <dbReference type="SAM" id="SignalP"/>
    </source>
</evidence>
<feature type="signal peptide" evidence="6">
    <location>
        <begin position="1"/>
        <end position="30"/>
    </location>
</feature>
<dbReference type="GO" id="GO:0006508">
    <property type="term" value="P:proteolysis"/>
    <property type="evidence" value="ECO:0007669"/>
    <property type="project" value="UniProtKB-KW"/>
</dbReference>
<evidence type="ECO:0000259" key="7">
    <source>
        <dbReference type="PROSITE" id="PS51935"/>
    </source>
</evidence>
<dbReference type="Proteomes" id="UP000823863">
    <property type="component" value="Unassembled WGS sequence"/>
</dbReference>
<evidence type="ECO:0000256" key="4">
    <source>
        <dbReference type="ARBA" id="ARBA00022807"/>
    </source>
</evidence>
<dbReference type="PROSITE" id="PS51257">
    <property type="entry name" value="PROKAR_LIPOPROTEIN"/>
    <property type="match status" value="1"/>
</dbReference>
<dbReference type="SUPFAM" id="SSF54001">
    <property type="entry name" value="Cysteine proteinases"/>
    <property type="match status" value="1"/>
</dbReference>
<dbReference type="EMBL" id="DWWB01000023">
    <property type="protein sequence ID" value="HJC66115.1"/>
    <property type="molecule type" value="Genomic_DNA"/>
</dbReference>
<evidence type="ECO:0000313" key="9">
    <source>
        <dbReference type="Proteomes" id="UP000823863"/>
    </source>
</evidence>
<name>A0A9D2TD79_9FIRM</name>
<comment type="caution">
    <text evidence="8">The sequence shown here is derived from an EMBL/GenBank/DDBJ whole genome shotgun (WGS) entry which is preliminary data.</text>
</comment>
<keyword evidence="6" id="KW-0732">Signal</keyword>
<dbReference type="Gene3D" id="1.10.101.10">
    <property type="entry name" value="PGBD-like superfamily/PGBD"/>
    <property type="match status" value="4"/>
</dbReference>
<dbReference type="Pfam" id="PF01471">
    <property type="entry name" value="PG_binding_1"/>
    <property type="match status" value="4"/>
</dbReference>
<dbReference type="PANTHER" id="PTHR41533">
    <property type="entry name" value="L,D-TRANSPEPTIDASE HI_1667-RELATED"/>
    <property type="match status" value="1"/>
</dbReference>
<dbReference type="GO" id="GO:0008234">
    <property type="term" value="F:cysteine-type peptidase activity"/>
    <property type="evidence" value="ECO:0007669"/>
    <property type="project" value="UniProtKB-KW"/>
</dbReference>
<evidence type="ECO:0000256" key="1">
    <source>
        <dbReference type="ARBA" id="ARBA00007074"/>
    </source>
</evidence>
<dbReference type="PROSITE" id="PS51935">
    <property type="entry name" value="NLPC_P60"/>
    <property type="match status" value="1"/>
</dbReference>
<dbReference type="InterPro" id="IPR036366">
    <property type="entry name" value="PGBDSf"/>
</dbReference>
<keyword evidence="4" id="KW-0788">Thiol protease</keyword>
<reference evidence="8" key="1">
    <citation type="journal article" date="2021" name="PeerJ">
        <title>Extensive microbial diversity within the chicken gut microbiome revealed by metagenomics and culture.</title>
        <authorList>
            <person name="Gilroy R."/>
            <person name="Ravi A."/>
            <person name="Getino M."/>
            <person name="Pursley I."/>
            <person name="Horton D.L."/>
            <person name="Alikhan N.F."/>
            <person name="Baker D."/>
            <person name="Gharbi K."/>
            <person name="Hall N."/>
            <person name="Watson M."/>
            <person name="Adriaenssens E.M."/>
            <person name="Foster-Nyarko E."/>
            <person name="Jarju S."/>
            <person name="Secka A."/>
            <person name="Antonio M."/>
            <person name="Oren A."/>
            <person name="Chaudhuri R.R."/>
            <person name="La Ragione R."/>
            <person name="Hildebrand F."/>
            <person name="Pallen M.J."/>
        </authorList>
    </citation>
    <scope>NUCLEOTIDE SEQUENCE</scope>
    <source>
        <strain evidence="8">CHK198-12963</strain>
    </source>
</reference>
<evidence type="ECO:0000256" key="3">
    <source>
        <dbReference type="ARBA" id="ARBA00022801"/>
    </source>
</evidence>